<accession>A0A0N8QQM7</accession>
<organism evidence="2 3">
    <name type="scientific">Pseudomonas caricapapayae</name>
    <dbReference type="NCBI Taxonomy" id="46678"/>
    <lineage>
        <taxon>Bacteria</taxon>
        <taxon>Pseudomonadati</taxon>
        <taxon>Pseudomonadota</taxon>
        <taxon>Gammaproteobacteria</taxon>
        <taxon>Pseudomonadales</taxon>
        <taxon>Pseudomonadaceae</taxon>
        <taxon>Pseudomonas</taxon>
    </lineage>
</organism>
<feature type="region of interest" description="Disordered" evidence="1">
    <location>
        <begin position="43"/>
        <end position="100"/>
    </location>
</feature>
<gene>
    <name evidence="2" type="ORF">ALQ84_01607</name>
</gene>
<evidence type="ECO:0000313" key="3">
    <source>
        <dbReference type="Proteomes" id="UP000278587"/>
    </source>
</evidence>
<dbReference type="EMBL" id="RBOC01000109">
    <property type="protein sequence ID" value="RMM09060.1"/>
    <property type="molecule type" value="Genomic_DNA"/>
</dbReference>
<dbReference type="Proteomes" id="UP000278587">
    <property type="component" value="Unassembled WGS sequence"/>
</dbReference>
<proteinExistence type="predicted"/>
<evidence type="ECO:0000256" key="1">
    <source>
        <dbReference type="SAM" id="MobiDB-lite"/>
    </source>
</evidence>
<dbReference type="AlphaFoldDB" id="A0A0N8QQM7"/>
<name>A0A0N8QQM7_9PSED</name>
<reference evidence="2 3" key="1">
    <citation type="submission" date="2018-08" db="EMBL/GenBank/DDBJ databases">
        <title>Recombination of ecologically and evolutionarily significant loci maintains genetic cohesion in the Pseudomonas syringae species complex.</title>
        <authorList>
            <person name="Dillon M."/>
            <person name="Thakur S."/>
            <person name="Almeida R.N.D."/>
            <person name="Weir B.S."/>
            <person name="Guttman D.S."/>
        </authorList>
    </citation>
    <scope>NUCLEOTIDE SEQUENCE [LARGE SCALE GENOMIC DNA]</scope>
    <source>
        <strain evidence="2 3">ICMP 4086</strain>
    </source>
</reference>
<feature type="compositionally biased region" description="Basic and acidic residues" evidence="1">
    <location>
        <begin position="43"/>
        <end position="52"/>
    </location>
</feature>
<evidence type="ECO:0000313" key="2">
    <source>
        <dbReference type="EMBL" id="RMM09060.1"/>
    </source>
</evidence>
<sequence>MDQGRWCAIVWLLSLFREKVMRDLNPLYSAVLQAVEAMSPVAEDARQPDKVTHSGQDVPAPHCTSRLHQWVNGNFQAPDEPAVSEVSDEPAASSPADEPQ</sequence>
<comment type="caution">
    <text evidence="2">The sequence shown here is derived from an EMBL/GenBank/DDBJ whole genome shotgun (WGS) entry which is preliminary data.</text>
</comment>
<protein>
    <submittedName>
        <fullName evidence="2">Uncharacterized protein</fullName>
    </submittedName>
</protein>